<gene>
    <name evidence="1" type="ORF">EG343_24785</name>
</gene>
<reference evidence="1 2" key="1">
    <citation type="submission" date="2018-11" db="EMBL/GenBank/DDBJ databases">
        <title>Proposal to divide the Flavobacteriaceae and reorganize its genera based on Amino Acid Identity values calculated from whole genome sequences.</title>
        <authorList>
            <person name="Nicholson A.C."/>
            <person name="Gulvik C.A."/>
            <person name="Whitney A.M."/>
            <person name="Humrighouse B.W."/>
            <person name="Bell M."/>
            <person name="Holmes B."/>
            <person name="Steigerwalt A.G."/>
            <person name="Villarma A."/>
            <person name="Sheth M."/>
            <person name="Batra D."/>
            <person name="Pryor J."/>
            <person name="Bernardet J.-F."/>
            <person name="Hugo C."/>
            <person name="Kampfer P."/>
            <person name="Newman J."/>
            <person name="McQuiston J.R."/>
        </authorList>
    </citation>
    <scope>NUCLEOTIDE SEQUENCE [LARGE SCALE GENOMIC DNA]</scope>
    <source>
        <strain evidence="1 2">G0041</strain>
    </source>
</reference>
<protein>
    <submittedName>
        <fullName evidence="1">Uncharacterized protein</fullName>
    </submittedName>
</protein>
<proteinExistence type="predicted"/>
<dbReference type="EMBL" id="CP033923">
    <property type="protein sequence ID" value="AZA93591.1"/>
    <property type="molecule type" value="Genomic_DNA"/>
</dbReference>
<organism evidence="1 2">
    <name type="scientific">Chryseobacterium nakagawai</name>
    <dbReference type="NCBI Taxonomy" id="1241982"/>
    <lineage>
        <taxon>Bacteria</taxon>
        <taxon>Pseudomonadati</taxon>
        <taxon>Bacteroidota</taxon>
        <taxon>Flavobacteriia</taxon>
        <taxon>Flavobacteriales</taxon>
        <taxon>Weeksellaceae</taxon>
        <taxon>Chryseobacterium group</taxon>
        <taxon>Chryseobacterium</taxon>
    </lineage>
</organism>
<keyword evidence="2" id="KW-1185">Reference proteome</keyword>
<dbReference type="KEGG" id="cnk:EG343_24785"/>
<sequence length="65" mass="7457">MNQISVVWRSETPFYLTLFLFKQVTILSYKINVLNSAKFMYISLLKTELSCSTNNFKTLLGATGK</sequence>
<dbReference type="Proteomes" id="UP000278288">
    <property type="component" value="Chromosome"/>
</dbReference>
<dbReference type="AlphaFoldDB" id="A0AAD1DT92"/>
<accession>A0AAD1DT92</accession>
<evidence type="ECO:0000313" key="2">
    <source>
        <dbReference type="Proteomes" id="UP000278288"/>
    </source>
</evidence>
<evidence type="ECO:0000313" key="1">
    <source>
        <dbReference type="EMBL" id="AZA93591.1"/>
    </source>
</evidence>
<name>A0AAD1DT92_CHRNA</name>